<organism evidence="1 2">
    <name type="scientific">Riemerella anatipestifer</name>
    <name type="common">Moraxella anatipestifer</name>
    <dbReference type="NCBI Taxonomy" id="34085"/>
    <lineage>
        <taxon>Bacteria</taxon>
        <taxon>Pseudomonadati</taxon>
        <taxon>Bacteroidota</taxon>
        <taxon>Flavobacteriia</taxon>
        <taxon>Flavobacteriales</taxon>
        <taxon>Weeksellaceae</taxon>
        <taxon>Riemerella</taxon>
    </lineage>
</organism>
<dbReference type="PROSITE" id="PS51257">
    <property type="entry name" value="PROKAR_LIPOPROTEIN"/>
    <property type="match status" value="1"/>
</dbReference>
<reference evidence="1" key="1">
    <citation type="submission" date="2022-10" db="EMBL/GenBank/DDBJ databases">
        <title>Sifting through the core-genome to identify putative cross-protective antigens against Riemerella anatipestifer.</title>
        <authorList>
            <person name="Zheng X."/>
            <person name="Zhang W."/>
        </authorList>
    </citation>
    <scope>NUCLEOTIDE SEQUENCE</scope>
    <source>
        <strain evidence="1">ZWRA178</strain>
    </source>
</reference>
<sequence length="168" mass="19253">MKRVIILLLTGLSLISCQTQYGINENKVQSYIDKNEFTVMAKRALPNNYDVINIAQSFPTVGSRMFELDYGYAVTLKKDSLSVNLPYFGRMFNASLDPSKNSFNTETKDFKLSKNKTKKGYTYHFSLSHPENMSDIYIDILKNGKAYISINSRDRQPISYDGYLVEQP</sequence>
<dbReference type="RefSeq" id="WP_064969438.1">
    <property type="nucleotide sequence ID" value="NZ_CP029760.1"/>
</dbReference>
<evidence type="ECO:0000313" key="1">
    <source>
        <dbReference type="EMBL" id="MCW0523201.1"/>
    </source>
</evidence>
<dbReference type="InterPro" id="IPR025347">
    <property type="entry name" value="DUF4251"/>
</dbReference>
<gene>
    <name evidence="1" type="ORF">OKE68_02570</name>
</gene>
<dbReference type="Pfam" id="PF14059">
    <property type="entry name" value="DUF4251"/>
    <property type="match status" value="1"/>
</dbReference>
<dbReference type="EMBL" id="JAOZYT010000009">
    <property type="protein sequence ID" value="MCW0523201.1"/>
    <property type="molecule type" value="Genomic_DNA"/>
</dbReference>
<accession>A0AAP3AK07</accession>
<comment type="caution">
    <text evidence="1">The sequence shown here is derived from an EMBL/GenBank/DDBJ whole genome shotgun (WGS) entry which is preliminary data.</text>
</comment>
<protein>
    <submittedName>
        <fullName evidence="1">DUF4251 domain-containing protein</fullName>
    </submittedName>
</protein>
<dbReference type="AlphaFoldDB" id="A0AAP3AK07"/>
<evidence type="ECO:0000313" key="2">
    <source>
        <dbReference type="Proteomes" id="UP001207440"/>
    </source>
</evidence>
<dbReference type="Gene3D" id="2.40.128.410">
    <property type="match status" value="1"/>
</dbReference>
<proteinExistence type="predicted"/>
<name>A0AAP3AK07_RIEAN</name>
<dbReference type="Proteomes" id="UP001207440">
    <property type="component" value="Unassembled WGS sequence"/>
</dbReference>